<dbReference type="SMART" id="SM00241">
    <property type="entry name" value="ZP"/>
    <property type="match status" value="2"/>
</dbReference>
<evidence type="ECO:0000313" key="18">
    <source>
        <dbReference type="Proteomes" id="UP000281406"/>
    </source>
</evidence>
<comment type="subcellular location">
    <subcellularLocation>
        <location evidence="1">Cytoplasmic vesicle membrane</location>
        <topology evidence="1">Single-pass type I membrane protein</topology>
    </subcellularLocation>
    <subcellularLocation>
        <location evidence="2">Secreted</location>
        <location evidence="2">Extracellular space</location>
        <location evidence="2">Extracellular matrix</location>
    </subcellularLocation>
</comment>
<dbReference type="GO" id="GO:0030659">
    <property type="term" value="C:cytoplasmic vesicle membrane"/>
    <property type="evidence" value="ECO:0007669"/>
    <property type="project" value="UniProtKB-SubCell"/>
</dbReference>
<dbReference type="InterPro" id="IPR042235">
    <property type="entry name" value="ZP-C_dom"/>
</dbReference>
<dbReference type="Pfam" id="PF00100">
    <property type="entry name" value="Zona_pellucida"/>
    <property type="match status" value="2"/>
</dbReference>
<organism evidence="17 18">
    <name type="scientific">Anabarilius grahami</name>
    <name type="common">Kanglang fish</name>
    <name type="synonym">Barilius grahami</name>
    <dbReference type="NCBI Taxonomy" id="495550"/>
    <lineage>
        <taxon>Eukaryota</taxon>
        <taxon>Metazoa</taxon>
        <taxon>Chordata</taxon>
        <taxon>Craniata</taxon>
        <taxon>Vertebrata</taxon>
        <taxon>Euteleostomi</taxon>
        <taxon>Actinopterygii</taxon>
        <taxon>Neopterygii</taxon>
        <taxon>Teleostei</taxon>
        <taxon>Ostariophysi</taxon>
        <taxon>Cypriniformes</taxon>
        <taxon>Xenocyprididae</taxon>
        <taxon>Xenocypridinae</taxon>
        <taxon>Xenocypridinae incertae sedis</taxon>
        <taxon>Anabarilius</taxon>
    </lineage>
</organism>
<evidence type="ECO:0000256" key="1">
    <source>
        <dbReference type="ARBA" id="ARBA00004358"/>
    </source>
</evidence>
<evidence type="ECO:0000256" key="2">
    <source>
        <dbReference type="ARBA" id="ARBA00004498"/>
    </source>
</evidence>
<evidence type="ECO:0000256" key="5">
    <source>
        <dbReference type="ARBA" id="ARBA00022692"/>
    </source>
</evidence>
<keyword evidence="6 15" id="KW-0732">Signal</keyword>
<sequence length="789" mass="87454">MERLCVILLLVSKTFIVNAQFNGFNCDANFHSRFPAERDISVYCGVQTVTLKINFCPVLFSGYTDTDLALNGRHGDAHCRGFINNNTFPTVVLFSISLSTLEACGNSLVVSTAQGPNAYGNLSLVQIGNIAGYIDTPDPPTVISYLPGLLYKFSCSYPLEYLVNNTQLASSAAAISVKDSNGTFVSTLNLLLYNDSTYIQHLAIPMSGLTLKTRVFAAVKATNLDRRWNVLMDYCYTTPSGNPNDELRYDLFFGCDKDPQTTVFENGKSQMGRFSFEVFRFVKHKNQKMSTVFLHCVTKLCRADDCPLLLPICGKRRKRDTSERTGVASDNAVMTAGPIITRSDETPTNNSQLGSNSANSGKYILLNVFIFLLATKFDKSIQLTLSDCGSDYRRPEYTDISVECGTEYIGLAIKFCPVLYTGYNESDLILNNVFNNLDCKGTLDVTASPPVARFKFPLNSTNACGSNFVTIRSAGTDVFSDFSNIETVNVSGVVRSIDITTGTVTYNAELKYYFSCSYPLEYLINNTRVDVSASSIAVKDNNGSFISTLKLRLFRDINYTQPLLMPPIGIELRTNVFVQVEATNLTSQYFLLLDRCYASVSNTPATNNYFNLFVPCEMDRLTKMLVNGEMQLARFSFPAFRFTEQQNQTVSTYFLHCITRLCEISSCSTFRQCVKRKRRDVAPTTPSPNGVTDSTTITSPAIIIRADNVVATKEEDVSISTKKPMDSSVGLGMAVGILAFACIMVVGMGALFYKRHWHNAPTKMPRSLKGHIFMCLTPETALKAMKEKT</sequence>
<feature type="domain" description="ZP" evidence="16">
    <location>
        <begin position="43"/>
        <end position="320"/>
    </location>
</feature>
<dbReference type="PROSITE" id="PS51034">
    <property type="entry name" value="ZP_2"/>
    <property type="match status" value="2"/>
</dbReference>
<evidence type="ECO:0000256" key="11">
    <source>
        <dbReference type="ARBA" id="ARBA00037652"/>
    </source>
</evidence>
<feature type="domain" description="ZP" evidence="16">
    <location>
        <begin position="403"/>
        <end position="680"/>
    </location>
</feature>
<keyword evidence="9" id="KW-1015">Disulfide bond</keyword>
<proteinExistence type="predicted"/>
<reference evidence="17 18" key="1">
    <citation type="submission" date="2018-10" db="EMBL/GenBank/DDBJ databases">
        <title>Genome assembly for a Yunnan-Guizhou Plateau 3E fish, Anabarilius grahami (Regan), and its evolutionary and genetic applications.</title>
        <authorList>
            <person name="Jiang W."/>
        </authorList>
    </citation>
    <scope>NUCLEOTIDE SEQUENCE [LARGE SCALE GENOMIC DNA]</scope>
    <source>
        <strain evidence="17">AG-KIZ</strain>
        <tissue evidence="17">Muscle</tissue>
    </source>
</reference>
<protein>
    <recommendedName>
        <fullName evidence="12">Zona pellucida-like domain-containing protein 1</fullName>
    </recommendedName>
    <alternativeName>
        <fullName evidence="13">Cupulin</fullName>
    </alternativeName>
</protein>
<evidence type="ECO:0000256" key="10">
    <source>
        <dbReference type="ARBA" id="ARBA00023329"/>
    </source>
</evidence>
<keyword evidence="5 14" id="KW-0812">Transmembrane</keyword>
<dbReference type="PANTHER" id="PTHR14002:SF24">
    <property type="entry name" value="ZONA PELLUCIDA-LIKE DOMAIN-CONTAINING PROTEIN 1"/>
    <property type="match status" value="1"/>
</dbReference>
<evidence type="ECO:0000256" key="3">
    <source>
        <dbReference type="ARBA" id="ARBA00022525"/>
    </source>
</evidence>
<feature type="signal peptide" evidence="15">
    <location>
        <begin position="1"/>
        <end position="19"/>
    </location>
</feature>
<keyword evidence="3" id="KW-0964">Secreted</keyword>
<dbReference type="Gene3D" id="2.60.40.4100">
    <property type="entry name" value="Zona pellucida, ZP-C domain"/>
    <property type="match status" value="2"/>
</dbReference>
<evidence type="ECO:0000256" key="4">
    <source>
        <dbReference type="ARBA" id="ARBA00022530"/>
    </source>
</evidence>
<comment type="caution">
    <text evidence="17">The sequence shown here is derived from an EMBL/GenBank/DDBJ whole genome shotgun (WGS) entry which is preliminary data.</text>
</comment>
<dbReference type="EMBL" id="RJVU01007007">
    <property type="protein sequence ID" value="ROL54321.1"/>
    <property type="molecule type" value="Genomic_DNA"/>
</dbReference>
<evidence type="ECO:0000259" key="16">
    <source>
        <dbReference type="PROSITE" id="PS51034"/>
    </source>
</evidence>
<evidence type="ECO:0000256" key="14">
    <source>
        <dbReference type="SAM" id="Phobius"/>
    </source>
</evidence>
<feature type="chain" id="PRO_5017945341" description="Zona pellucida-like domain-containing protein 1" evidence="15">
    <location>
        <begin position="20"/>
        <end position="789"/>
    </location>
</feature>
<dbReference type="OrthoDB" id="9274484at2759"/>
<gene>
    <name evidence="17" type="ORF">DPX16_10744</name>
</gene>
<feature type="transmembrane region" description="Helical" evidence="14">
    <location>
        <begin position="729"/>
        <end position="753"/>
    </location>
</feature>
<keyword evidence="4" id="KW-0272">Extracellular matrix</keyword>
<evidence type="ECO:0000256" key="12">
    <source>
        <dbReference type="ARBA" id="ARBA00040851"/>
    </source>
</evidence>
<evidence type="ECO:0000313" key="17">
    <source>
        <dbReference type="EMBL" id="ROL54321.1"/>
    </source>
</evidence>
<dbReference type="InterPro" id="IPR001507">
    <property type="entry name" value="ZP_dom"/>
</dbReference>
<keyword evidence="10" id="KW-0968">Cytoplasmic vesicle</keyword>
<dbReference type="PANTHER" id="PTHR14002">
    <property type="entry name" value="ENDOGLIN/TGF-BETA RECEPTOR TYPE III"/>
    <property type="match status" value="1"/>
</dbReference>
<accession>A0A3N0Z7M0</accession>
<evidence type="ECO:0000256" key="15">
    <source>
        <dbReference type="SAM" id="SignalP"/>
    </source>
</evidence>
<keyword evidence="18" id="KW-1185">Reference proteome</keyword>
<dbReference type="AlphaFoldDB" id="A0A3N0Z7M0"/>
<keyword evidence="8 14" id="KW-0472">Membrane</keyword>
<evidence type="ECO:0000256" key="8">
    <source>
        <dbReference type="ARBA" id="ARBA00023136"/>
    </source>
</evidence>
<evidence type="ECO:0000256" key="7">
    <source>
        <dbReference type="ARBA" id="ARBA00022989"/>
    </source>
</evidence>
<keyword evidence="7 14" id="KW-1133">Transmembrane helix</keyword>
<name>A0A3N0Z7M0_ANAGA</name>
<comment type="function">
    <text evidence="11">Glycoprotein which is a component of the gelatinous extracellular matrix in the cupulae of the vestibular organ.</text>
</comment>
<dbReference type="InterPro" id="IPR055355">
    <property type="entry name" value="ZP-C"/>
</dbReference>
<dbReference type="Proteomes" id="UP000281406">
    <property type="component" value="Unassembled WGS sequence"/>
</dbReference>
<evidence type="ECO:0000256" key="9">
    <source>
        <dbReference type="ARBA" id="ARBA00023157"/>
    </source>
</evidence>
<evidence type="ECO:0000256" key="6">
    <source>
        <dbReference type="ARBA" id="ARBA00022729"/>
    </source>
</evidence>
<evidence type="ECO:0000256" key="13">
    <source>
        <dbReference type="ARBA" id="ARBA00043069"/>
    </source>
</evidence>